<dbReference type="Gene3D" id="1.20.1600.10">
    <property type="entry name" value="Outer membrane efflux proteins (OEP)"/>
    <property type="match status" value="1"/>
</dbReference>
<sequence length="479" mass="50713">MLKRPSLLGASVAAALLAGCTMAPDYQRPALPVAGAFPAGDAYAPATDTGAAASELPWRDFFRDPALKTLIGMALENNRDLRVAALNIEAARAQYQIAGAPLFPGINASGGQSAQGTADAYRAAGQPRVSRSYTGGVGFSAYEIDLFGRLRSLKESALESYFGKEETRKSTQISLVAEVANAWYALLADRDRLAFVRDTLKTRLDSQALIQRRFELGSSSALDLAQADSLVQSARSDMASLTSQVARDENALTLLVGAAVPADLLGKGSLKDQADLPDLPAGLPSQVLLNRPDVLLAEHQLKAANANIGAARANFFPRITLTGSVGSASPTLSGLFDSGSGTWSFGPSISLPIFDGGVNLATLRTSKVQRDIAVAQYEKTVQTAFREVADALAVRGTIEEQWSAQQKLAEAARLSYGLSNARYKAGVDSYLTLLDAQRSLYSAEQSLIVTRQARLASRVTLYKVLGGGWQPEPGAVKGS</sequence>
<proteinExistence type="inferred from homology"/>
<comment type="caution">
    <text evidence="3">The sequence shown here is derived from an EMBL/GenBank/DDBJ whole genome shotgun (WGS) entry which is preliminary data.</text>
</comment>
<keyword evidence="4" id="KW-1185">Reference proteome</keyword>
<dbReference type="SUPFAM" id="SSF56954">
    <property type="entry name" value="Outer membrane efflux proteins (OEP)"/>
    <property type="match status" value="1"/>
</dbReference>
<dbReference type="InterPro" id="IPR010131">
    <property type="entry name" value="MdtP/NodT-like"/>
</dbReference>
<dbReference type="PANTHER" id="PTHR30203:SF32">
    <property type="entry name" value="CATION EFFLUX SYSTEM PROTEIN CUSC"/>
    <property type="match status" value="1"/>
</dbReference>
<protein>
    <submittedName>
        <fullName evidence="3">Multidrug transporter</fullName>
    </submittedName>
</protein>
<evidence type="ECO:0000256" key="1">
    <source>
        <dbReference type="ARBA" id="ARBA00007613"/>
    </source>
</evidence>
<accession>A0A918P5V5</accession>
<evidence type="ECO:0000313" key="4">
    <source>
        <dbReference type="Proteomes" id="UP000645257"/>
    </source>
</evidence>
<dbReference type="NCBIfam" id="TIGR01845">
    <property type="entry name" value="outer_NodT"/>
    <property type="match status" value="1"/>
</dbReference>
<dbReference type="GO" id="GO:0005886">
    <property type="term" value="C:plasma membrane"/>
    <property type="evidence" value="ECO:0007669"/>
    <property type="project" value="UniProtKB-SubCell"/>
</dbReference>
<dbReference type="AlphaFoldDB" id="A0A918P5V5"/>
<feature type="chain" id="PRO_5038163761" evidence="2">
    <location>
        <begin position="24"/>
        <end position="479"/>
    </location>
</feature>
<dbReference type="RefSeq" id="WP_229804809.1">
    <property type="nucleotide sequence ID" value="NZ_BMYX01000018.1"/>
</dbReference>
<dbReference type="Gene3D" id="2.20.200.10">
    <property type="entry name" value="Outer membrane efflux proteins (OEP)"/>
    <property type="match status" value="1"/>
</dbReference>
<reference evidence="3" key="1">
    <citation type="journal article" date="2014" name="Int. J. Syst. Evol. Microbiol.">
        <title>Complete genome sequence of Corynebacterium casei LMG S-19264T (=DSM 44701T), isolated from a smear-ripened cheese.</title>
        <authorList>
            <consortium name="US DOE Joint Genome Institute (JGI-PGF)"/>
            <person name="Walter F."/>
            <person name="Albersmeier A."/>
            <person name="Kalinowski J."/>
            <person name="Ruckert C."/>
        </authorList>
    </citation>
    <scope>NUCLEOTIDE SEQUENCE</scope>
    <source>
        <strain evidence="3">KCTC 32182</strain>
    </source>
</reference>
<comment type="subcellular location">
    <subcellularLocation>
        <location evidence="2">Cell membrane</location>
        <topology evidence="2">Lipid-anchor</topology>
    </subcellularLocation>
</comment>
<keyword evidence="2" id="KW-0564">Palmitate</keyword>
<feature type="signal peptide" evidence="2">
    <location>
        <begin position="1"/>
        <end position="23"/>
    </location>
</feature>
<keyword evidence="2" id="KW-1134">Transmembrane beta strand</keyword>
<evidence type="ECO:0000313" key="3">
    <source>
        <dbReference type="EMBL" id="GGY23117.1"/>
    </source>
</evidence>
<dbReference type="Pfam" id="PF02321">
    <property type="entry name" value="OEP"/>
    <property type="match status" value="2"/>
</dbReference>
<gene>
    <name evidence="3" type="ORF">GCM10011289_28600</name>
</gene>
<dbReference type="PANTHER" id="PTHR30203">
    <property type="entry name" value="OUTER MEMBRANE CATION EFFLUX PROTEIN"/>
    <property type="match status" value="1"/>
</dbReference>
<dbReference type="GO" id="GO:0015562">
    <property type="term" value="F:efflux transmembrane transporter activity"/>
    <property type="evidence" value="ECO:0007669"/>
    <property type="project" value="InterPro"/>
</dbReference>
<name>A0A918P5V5_9NEIS</name>
<keyword evidence="2" id="KW-0732">Signal</keyword>
<organism evidence="3 4">
    <name type="scientific">Paludibacterium paludis</name>
    <dbReference type="NCBI Taxonomy" id="1225769"/>
    <lineage>
        <taxon>Bacteria</taxon>
        <taxon>Pseudomonadati</taxon>
        <taxon>Pseudomonadota</taxon>
        <taxon>Betaproteobacteria</taxon>
        <taxon>Neisseriales</taxon>
        <taxon>Chromobacteriaceae</taxon>
        <taxon>Paludibacterium</taxon>
    </lineage>
</organism>
<dbReference type="EMBL" id="BMYX01000018">
    <property type="protein sequence ID" value="GGY23117.1"/>
    <property type="molecule type" value="Genomic_DNA"/>
</dbReference>
<evidence type="ECO:0000256" key="2">
    <source>
        <dbReference type="RuleBase" id="RU362097"/>
    </source>
</evidence>
<dbReference type="PROSITE" id="PS51257">
    <property type="entry name" value="PROKAR_LIPOPROTEIN"/>
    <property type="match status" value="1"/>
</dbReference>
<dbReference type="InterPro" id="IPR003423">
    <property type="entry name" value="OMP_efflux"/>
</dbReference>
<reference evidence="3" key="2">
    <citation type="submission" date="2020-09" db="EMBL/GenBank/DDBJ databases">
        <authorList>
            <person name="Sun Q."/>
            <person name="Kim S."/>
        </authorList>
    </citation>
    <scope>NUCLEOTIDE SEQUENCE</scope>
    <source>
        <strain evidence="3">KCTC 32182</strain>
    </source>
</reference>
<keyword evidence="2" id="KW-0449">Lipoprotein</keyword>
<comment type="similarity">
    <text evidence="1 2">Belongs to the outer membrane factor (OMF) (TC 1.B.17) family.</text>
</comment>
<keyword evidence="2" id="KW-0812">Transmembrane</keyword>
<dbReference type="Proteomes" id="UP000645257">
    <property type="component" value="Unassembled WGS sequence"/>
</dbReference>
<keyword evidence="2" id="KW-0472">Membrane</keyword>